<sequence length="359" mass="37177">MVNAQPRRRARRSRPDGPVTLDDVAREAGVSLATASRVLNGSTRVVGEALRERVHAAAARLDYSANAQAQAMARGRSDVVGLVVHDIADPYFSSLAAGVMNAAEGSGAIVTLSVSRGDAAREVAHVAALRRQRVRAVILAGSRWADGASTDALRAELEAFRAGGGIVAAATQDLLGVDSVLVDNAGGARRLAEAVVGLGYREFLLLEGPGDLLTARERAEGFLAGLAAHGLAPVHRLSAPFTRDGAYDGVAEFLARDPLPRTAGRPPVLLAANDVMAVGAVAAARDAGLDVPRDLAVAGFDDIPTLRDIAPALTTVRLPLTDIGGRLFALVDSADGGAARREHVEGEVLVRASTPDLRG</sequence>
<accession>A0A7Y9ATF2</accession>
<dbReference type="Pfam" id="PF00356">
    <property type="entry name" value="LacI"/>
    <property type="match status" value="1"/>
</dbReference>
<evidence type="ECO:0000313" key="7">
    <source>
        <dbReference type="Proteomes" id="UP000521922"/>
    </source>
</evidence>
<dbReference type="CDD" id="cd06267">
    <property type="entry name" value="PBP1_LacI_sugar_binding-like"/>
    <property type="match status" value="1"/>
</dbReference>
<feature type="domain" description="HTH lacI-type" evidence="5">
    <location>
        <begin position="19"/>
        <end position="74"/>
    </location>
</feature>
<dbReference type="GO" id="GO:0000976">
    <property type="term" value="F:transcription cis-regulatory region binding"/>
    <property type="evidence" value="ECO:0007669"/>
    <property type="project" value="TreeGrafter"/>
</dbReference>
<comment type="caution">
    <text evidence="6">The sequence shown here is derived from an EMBL/GenBank/DDBJ whole genome shotgun (WGS) entry which is preliminary data.</text>
</comment>
<evidence type="ECO:0000256" key="4">
    <source>
        <dbReference type="SAM" id="MobiDB-lite"/>
    </source>
</evidence>
<gene>
    <name evidence="6" type="ORF">BJ968_001188</name>
</gene>
<dbReference type="GO" id="GO:0003700">
    <property type="term" value="F:DNA-binding transcription factor activity"/>
    <property type="evidence" value="ECO:0007669"/>
    <property type="project" value="TreeGrafter"/>
</dbReference>
<feature type="compositionally biased region" description="Basic residues" evidence="4">
    <location>
        <begin position="1"/>
        <end position="12"/>
    </location>
</feature>
<reference evidence="6 7" key="1">
    <citation type="submission" date="2020-07" db="EMBL/GenBank/DDBJ databases">
        <title>Sequencing the genomes of 1000 actinobacteria strains.</title>
        <authorList>
            <person name="Klenk H.-P."/>
        </authorList>
    </citation>
    <scope>NUCLEOTIDE SEQUENCE [LARGE SCALE GENOMIC DNA]</scope>
    <source>
        <strain evidence="6 7">DSM 7487</strain>
    </source>
</reference>
<dbReference type="SMART" id="SM00354">
    <property type="entry name" value="HTH_LACI"/>
    <property type="match status" value="1"/>
</dbReference>
<evidence type="ECO:0000256" key="1">
    <source>
        <dbReference type="ARBA" id="ARBA00023015"/>
    </source>
</evidence>
<keyword evidence="1" id="KW-0805">Transcription regulation</keyword>
<dbReference type="PRINTS" id="PR00036">
    <property type="entry name" value="HTHLACI"/>
</dbReference>
<dbReference type="InterPro" id="IPR010982">
    <property type="entry name" value="Lambda_DNA-bd_dom_sf"/>
</dbReference>
<dbReference type="CDD" id="cd01392">
    <property type="entry name" value="HTH_LacI"/>
    <property type="match status" value="1"/>
</dbReference>
<keyword evidence="2" id="KW-0238">DNA-binding</keyword>
<evidence type="ECO:0000259" key="5">
    <source>
        <dbReference type="PROSITE" id="PS50932"/>
    </source>
</evidence>
<dbReference type="PANTHER" id="PTHR30146">
    <property type="entry name" value="LACI-RELATED TRANSCRIPTIONAL REPRESSOR"/>
    <property type="match status" value="1"/>
</dbReference>
<protein>
    <submittedName>
        <fullName evidence="6">LacI family transcriptional regulator</fullName>
    </submittedName>
</protein>
<dbReference type="PROSITE" id="PS00356">
    <property type="entry name" value="HTH_LACI_1"/>
    <property type="match status" value="1"/>
</dbReference>
<dbReference type="PANTHER" id="PTHR30146:SF153">
    <property type="entry name" value="LACTOSE OPERON REPRESSOR"/>
    <property type="match status" value="1"/>
</dbReference>
<dbReference type="Gene3D" id="3.40.50.2300">
    <property type="match status" value="2"/>
</dbReference>
<dbReference type="Pfam" id="PF13377">
    <property type="entry name" value="Peripla_BP_3"/>
    <property type="match status" value="1"/>
</dbReference>
<dbReference type="AlphaFoldDB" id="A0A7Y9ATF2"/>
<dbReference type="SUPFAM" id="SSF47413">
    <property type="entry name" value="lambda repressor-like DNA-binding domains"/>
    <property type="match status" value="1"/>
</dbReference>
<name>A0A7Y9ATF2_9ACTN</name>
<dbReference type="PROSITE" id="PS50932">
    <property type="entry name" value="HTH_LACI_2"/>
    <property type="match status" value="1"/>
</dbReference>
<keyword evidence="3" id="KW-0804">Transcription</keyword>
<dbReference type="SUPFAM" id="SSF53822">
    <property type="entry name" value="Periplasmic binding protein-like I"/>
    <property type="match status" value="1"/>
</dbReference>
<dbReference type="Proteomes" id="UP000521922">
    <property type="component" value="Unassembled WGS sequence"/>
</dbReference>
<organism evidence="6 7">
    <name type="scientific">Kineococcus aurantiacus</name>
    <dbReference type="NCBI Taxonomy" id="37633"/>
    <lineage>
        <taxon>Bacteria</taxon>
        <taxon>Bacillati</taxon>
        <taxon>Actinomycetota</taxon>
        <taxon>Actinomycetes</taxon>
        <taxon>Kineosporiales</taxon>
        <taxon>Kineosporiaceae</taxon>
        <taxon>Kineococcus</taxon>
    </lineage>
</organism>
<dbReference type="InterPro" id="IPR000843">
    <property type="entry name" value="HTH_LacI"/>
</dbReference>
<dbReference type="RefSeq" id="WP_179750078.1">
    <property type="nucleotide sequence ID" value="NZ_BAAAGN010000005.1"/>
</dbReference>
<evidence type="ECO:0000256" key="3">
    <source>
        <dbReference type="ARBA" id="ARBA00023163"/>
    </source>
</evidence>
<evidence type="ECO:0000313" key="6">
    <source>
        <dbReference type="EMBL" id="NYD21648.1"/>
    </source>
</evidence>
<evidence type="ECO:0000256" key="2">
    <source>
        <dbReference type="ARBA" id="ARBA00023125"/>
    </source>
</evidence>
<feature type="region of interest" description="Disordered" evidence="4">
    <location>
        <begin position="1"/>
        <end position="21"/>
    </location>
</feature>
<proteinExistence type="predicted"/>
<dbReference type="EMBL" id="JACCBB010000001">
    <property type="protein sequence ID" value="NYD21648.1"/>
    <property type="molecule type" value="Genomic_DNA"/>
</dbReference>
<dbReference type="InterPro" id="IPR046335">
    <property type="entry name" value="LacI/GalR-like_sensor"/>
</dbReference>
<dbReference type="InterPro" id="IPR028082">
    <property type="entry name" value="Peripla_BP_I"/>
</dbReference>
<dbReference type="Gene3D" id="1.10.260.40">
    <property type="entry name" value="lambda repressor-like DNA-binding domains"/>
    <property type="match status" value="1"/>
</dbReference>
<keyword evidence="7" id="KW-1185">Reference proteome</keyword>